<reference evidence="1" key="1">
    <citation type="journal article" date="2023" name="Mol. Biol. Evol.">
        <title>Third-Generation Sequencing Reveals the Adaptive Role of the Epigenome in Three Deep-Sea Polychaetes.</title>
        <authorList>
            <person name="Perez M."/>
            <person name="Aroh O."/>
            <person name="Sun Y."/>
            <person name="Lan Y."/>
            <person name="Juniper S.K."/>
            <person name="Young C.R."/>
            <person name="Angers B."/>
            <person name="Qian P.Y."/>
        </authorList>
    </citation>
    <scope>NUCLEOTIDE SEQUENCE</scope>
    <source>
        <strain evidence="1">P08H-3</strain>
    </source>
</reference>
<name>A0AAD9K0K6_9ANNE</name>
<proteinExistence type="predicted"/>
<protein>
    <submittedName>
        <fullName evidence="1">Uncharacterized protein</fullName>
    </submittedName>
</protein>
<dbReference type="AlphaFoldDB" id="A0AAD9K0K6"/>
<keyword evidence="2" id="KW-1185">Reference proteome</keyword>
<accession>A0AAD9K0K6</accession>
<organism evidence="1 2">
    <name type="scientific">Paralvinella palmiformis</name>
    <dbReference type="NCBI Taxonomy" id="53620"/>
    <lineage>
        <taxon>Eukaryota</taxon>
        <taxon>Metazoa</taxon>
        <taxon>Spiralia</taxon>
        <taxon>Lophotrochozoa</taxon>
        <taxon>Annelida</taxon>
        <taxon>Polychaeta</taxon>
        <taxon>Sedentaria</taxon>
        <taxon>Canalipalpata</taxon>
        <taxon>Terebellida</taxon>
        <taxon>Terebelliformia</taxon>
        <taxon>Alvinellidae</taxon>
        <taxon>Paralvinella</taxon>
    </lineage>
</organism>
<sequence>MYGGSKRGLCHSITDPHLLTFDGSRYDVFEKDTDGIYYLFKCRKAKLKMIETLLNCCVIPKDTTDSLDCNLLEVCYNGAGVWIQAKIFTSGYYCLLGLGRQQNIDTGHCSII</sequence>
<comment type="caution">
    <text evidence="1">The sequence shown here is derived from an EMBL/GenBank/DDBJ whole genome shotgun (WGS) entry which is preliminary data.</text>
</comment>
<gene>
    <name evidence="1" type="ORF">LSH36_95g04004</name>
</gene>
<dbReference type="Proteomes" id="UP001208570">
    <property type="component" value="Unassembled WGS sequence"/>
</dbReference>
<evidence type="ECO:0000313" key="1">
    <source>
        <dbReference type="EMBL" id="KAK2162612.1"/>
    </source>
</evidence>
<dbReference type="EMBL" id="JAODUP010000095">
    <property type="protein sequence ID" value="KAK2162612.1"/>
    <property type="molecule type" value="Genomic_DNA"/>
</dbReference>
<evidence type="ECO:0000313" key="2">
    <source>
        <dbReference type="Proteomes" id="UP001208570"/>
    </source>
</evidence>